<keyword evidence="7" id="KW-1185">Reference proteome</keyword>
<dbReference type="AlphaFoldDB" id="A0A1X9LGE1"/>
<dbReference type="STRING" id="1619308.B5808_02350"/>
<gene>
    <name evidence="6" type="ORF">B5808_02350</name>
</gene>
<feature type="region of interest" description="Disordered" evidence="2">
    <location>
        <begin position="394"/>
        <end position="455"/>
    </location>
</feature>
<dbReference type="EMBL" id="CP020715">
    <property type="protein sequence ID" value="ARJ04197.1"/>
    <property type="molecule type" value="Genomic_DNA"/>
</dbReference>
<protein>
    <submittedName>
        <fullName evidence="6">Uncharacterized protein</fullName>
    </submittedName>
</protein>
<feature type="compositionally biased region" description="Low complexity" evidence="2">
    <location>
        <begin position="232"/>
        <end position="242"/>
    </location>
</feature>
<feature type="domain" description="Multidrug resistance protein MdtA-like barrel-sandwich hybrid" evidence="4">
    <location>
        <begin position="83"/>
        <end position="199"/>
    </location>
</feature>
<dbReference type="KEGG" id="cphy:B5808_02350"/>
<keyword evidence="3" id="KW-1133">Transmembrane helix</keyword>
<keyword evidence="3" id="KW-0472">Membrane</keyword>
<organism evidence="6 7">
    <name type="scientific">Cnuibacter physcomitrellae</name>
    <dbReference type="NCBI Taxonomy" id="1619308"/>
    <lineage>
        <taxon>Bacteria</taxon>
        <taxon>Bacillati</taxon>
        <taxon>Actinomycetota</taxon>
        <taxon>Actinomycetes</taxon>
        <taxon>Micrococcales</taxon>
        <taxon>Microbacteriaceae</taxon>
        <taxon>Cnuibacter</taxon>
    </lineage>
</organism>
<feature type="domain" description="Multidrug resistance protein MdtA-like C-terminal permuted SH3" evidence="5">
    <location>
        <begin position="332"/>
        <end position="387"/>
    </location>
</feature>
<dbReference type="Gene3D" id="2.40.30.170">
    <property type="match status" value="1"/>
</dbReference>
<dbReference type="GO" id="GO:0015562">
    <property type="term" value="F:efflux transmembrane transporter activity"/>
    <property type="evidence" value="ECO:0007669"/>
    <property type="project" value="TreeGrafter"/>
</dbReference>
<keyword evidence="3" id="KW-0812">Transmembrane</keyword>
<feature type="compositionally biased region" description="Low complexity" evidence="2">
    <location>
        <begin position="197"/>
        <end position="216"/>
    </location>
</feature>
<evidence type="ECO:0000313" key="7">
    <source>
        <dbReference type="Proteomes" id="UP000192775"/>
    </source>
</evidence>
<dbReference type="InterPro" id="IPR058627">
    <property type="entry name" value="MdtA-like_C"/>
</dbReference>
<dbReference type="GO" id="GO:1990281">
    <property type="term" value="C:efflux pump complex"/>
    <property type="evidence" value="ECO:0007669"/>
    <property type="project" value="TreeGrafter"/>
</dbReference>
<proteinExistence type="predicted"/>
<evidence type="ECO:0000259" key="5">
    <source>
        <dbReference type="Pfam" id="PF25967"/>
    </source>
</evidence>
<name>A0A1X9LGE1_9MICO</name>
<dbReference type="Pfam" id="PF25967">
    <property type="entry name" value="RND-MFP_C"/>
    <property type="match status" value="1"/>
</dbReference>
<feature type="compositionally biased region" description="Gly residues" evidence="2">
    <location>
        <begin position="217"/>
        <end position="231"/>
    </location>
</feature>
<keyword evidence="1" id="KW-0813">Transport</keyword>
<evidence type="ECO:0000259" key="4">
    <source>
        <dbReference type="Pfam" id="PF25917"/>
    </source>
</evidence>
<sequence>MGLRERAGRAASRARALRPRTWIIGGAVALVVLGGGTTWAVLATTGAQAETRPTTTTVAASLETLEKTVSSSGTIAPTTTEDVSFGVEGTVQTVNVQEGQQVAAGDVLATVDTLHANAAVLEAKATLAAAQAKLSSAEADDDGSDSSATAIASFQAQVDVAQTDVTEAETAATGTTLVAPIAGLVTNASVEVGDVVSGSSSSGSSSSTGSAASGTSSSGGLGGATGSGGTTSGSSGSTSSTGQFTIVSTDSWTVSLSVSETEVSEIAVGDQVELSTDDGTSFFGTVGSIGLLPSTSSGAAAYPVVVDVTGSPDGLFDGVSVTGDIVYERRADVLTVPSAAVTTGTDGTSTVTVVADDGTETVTTVGVGETSGNLVEITSGLAEGDMVKVTVFTPGSGGGGQGTGGTGGTFPGGGTGGTGGTFPGGGTLPDGGSLPGGGQFPSGGTFPGGGQQGGR</sequence>
<dbReference type="Gene3D" id="2.40.420.20">
    <property type="match status" value="1"/>
</dbReference>
<feature type="compositionally biased region" description="Gly residues" evidence="2">
    <location>
        <begin position="395"/>
        <end position="455"/>
    </location>
</feature>
<dbReference type="Gene3D" id="1.10.287.470">
    <property type="entry name" value="Helix hairpin bin"/>
    <property type="match status" value="1"/>
</dbReference>
<dbReference type="RefSeq" id="WP_085018092.1">
    <property type="nucleotide sequence ID" value="NZ_BMHD01000001.1"/>
</dbReference>
<evidence type="ECO:0000313" key="6">
    <source>
        <dbReference type="EMBL" id="ARJ04197.1"/>
    </source>
</evidence>
<feature type="region of interest" description="Disordered" evidence="2">
    <location>
        <begin position="195"/>
        <end position="242"/>
    </location>
</feature>
<dbReference type="Pfam" id="PF25917">
    <property type="entry name" value="BSH_RND"/>
    <property type="match status" value="1"/>
</dbReference>
<feature type="transmembrane region" description="Helical" evidence="3">
    <location>
        <begin position="21"/>
        <end position="42"/>
    </location>
</feature>
<evidence type="ECO:0000256" key="1">
    <source>
        <dbReference type="ARBA" id="ARBA00022448"/>
    </source>
</evidence>
<dbReference type="InterPro" id="IPR058625">
    <property type="entry name" value="MdtA-like_BSH"/>
</dbReference>
<dbReference type="Gene3D" id="2.40.50.100">
    <property type="match status" value="1"/>
</dbReference>
<evidence type="ECO:0000256" key="3">
    <source>
        <dbReference type="SAM" id="Phobius"/>
    </source>
</evidence>
<evidence type="ECO:0000256" key="2">
    <source>
        <dbReference type="SAM" id="MobiDB-lite"/>
    </source>
</evidence>
<dbReference type="Proteomes" id="UP000192775">
    <property type="component" value="Chromosome"/>
</dbReference>
<reference evidence="6 7" key="1">
    <citation type="submission" date="2017-04" db="EMBL/GenBank/DDBJ databases">
        <authorList>
            <person name="Afonso C.L."/>
            <person name="Miller P.J."/>
            <person name="Scott M.A."/>
            <person name="Spackman E."/>
            <person name="Goraichik I."/>
            <person name="Dimitrov K.M."/>
            <person name="Suarez D.L."/>
            <person name="Swayne D.E."/>
        </authorList>
    </citation>
    <scope>NUCLEOTIDE SEQUENCE [LARGE SCALE GENOMIC DNA]</scope>
    <source>
        <strain evidence="7">XA(T)</strain>
    </source>
</reference>
<accession>A0A1X9LGE1</accession>
<dbReference type="SUPFAM" id="SSF111369">
    <property type="entry name" value="HlyD-like secretion proteins"/>
    <property type="match status" value="1"/>
</dbReference>
<dbReference type="PANTHER" id="PTHR30469">
    <property type="entry name" value="MULTIDRUG RESISTANCE PROTEIN MDTA"/>
    <property type="match status" value="1"/>
</dbReference>